<evidence type="ECO:0000259" key="1">
    <source>
        <dbReference type="Pfam" id="PF02384"/>
    </source>
</evidence>
<dbReference type="EC" id="2.1.1.72" evidence="2"/>
<dbReference type="InterPro" id="IPR052933">
    <property type="entry name" value="DNA_Protect_Modify"/>
</dbReference>
<name>K8Z7Y6_9ENTE</name>
<dbReference type="GO" id="GO:0032259">
    <property type="term" value="P:methylation"/>
    <property type="evidence" value="ECO:0007669"/>
    <property type="project" value="UniProtKB-KW"/>
</dbReference>
<dbReference type="Proteomes" id="UP000016057">
    <property type="component" value="Unassembled WGS sequence"/>
</dbReference>
<evidence type="ECO:0000313" key="2">
    <source>
        <dbReference type="EMBL" id="EKU27089.1"/>
    </source>
</evidence>
<dbReference type="eggNOG" id="COG0827">
    <property type="taxonomic scope" value="Bacteria"/>
</dbReference>
<dbReference type="GO" id="GO:0009007">
    <property type="term" value="F:site-specific DNA-methyltransferase (adenine-specific) activity"/>
    <property type="evidence" value="ECO:0007669"/>
    <property type="project" value="UniProtKB-EC"/>
</dbReference>
<feature type="domain" description="DNA methylase adenine-specific" evidence="1">
    <location>
        <begin position="100"/>
        <end position="301"/>
    </location>
</feature>
<accession>K8Z7Y6</accession>
<protein>
    <submittedName>
        <fullName evidence="2">Adenine-specific methyltransferase</fullName>
        <ecNumber evidence="2">2.1.1.72</ecNumber>
    </submittedName>
</protein>
<dbReference type="OrthoDB" id="9788159at2"/>
<evidence type="ECO:0000313" key="3">
    <source>
        <dbReference type="Proteomes" id="UP000016057"/>
    </source>
</evidence>
<dbReference type="InterPro" id="IPR003356">
    <property type="entry name" value="DNA_methylase_A-5"/>
</dbReference>
<dbReference type="STRING" id="1234409.C683_1085"/>
<organism evidence="2 3">
    <name type="scientific">Catellicoccus marimammalium M35/04/3</name>
    <dbReference type="NCBI Taxonomy" id="1234409"/>
    <lineage>
        <taxon>Bacteria</taxon>
        <taxon>Bacillati</taxon>
        <taxon>Bacillota</taxon>
        <taxon>Bacilli</taxon>
        <taxon>Lactobacillales</taxon>
        <taxon>Enterococcaceae</taxon>
        <taxon>Catellicoccus</taxon>
    </lineage>
</organism>
<dbReference type="PANTHER" id="PTHR41313:SF1">
    <property type="entry name" value="DNA METHYLASE ADENINE-SPECIFIC DOMAIN-CONTAINING PROTEIN"/>
    <property type="match status" value="1"/>
</dbReference>
<dbReference type="GO" id="GO:0003677">
    <property type="term" value="F:DNA binding"/>
    <property type="evidence" value="ECO:0007669"/>
    <property type="project" value="InterPro"/>
</dbReference>
<dbReference type="PATRIC" id="fig|1234409.3.peg.1037"/>
<proteinExistence type="predicted"/>
<keyword evidence="2" id="KW-0808">Transferase</keyword>
<dbReference type="InterPro" id="IPR029063">
    <property type="entry name" value="SAM-dependent_MTases_sf"/>
</dbReference>
<gene>
    <name evidence="2" type="ORF">C683_1085</name>
</gene>
<dbReference type="AlphaFoldDB" id="K8Z7Y6"/>
<comment type="caution">
    <text evidence="2">The sequence shown here is derived from an EMBL/GenBank/DDBJ whole genome shotgun (WGS) entry which is preliminary data.</text>
</comment>
<dbReference type="EMBL" id="AMYT01000021">
    <property type="protein sequence ID" value="EKU27089.1"/>
    <property type="molecule type" value="Genomic_DNA"/>
</dbReference>
<dbReference type="RefSeq" id="WP_009491776.1">
    <property type="nucleotide sequence ID" value="NZ_AMYT01000021.1"/>
</dbReference>
<sequence>MKEIEQAYETLYQAVEQQQALSKCSFYEAYLIVMEQIVRPEKEEIPEKMQEYYNAMESLSLSQDQKRKVTQLVLLKGMKLEPLQANHQLTPDAIGFIFTYLIQTLTEDKKELNIYDPANGIGNLLATVGVNLSIARETPHLFASEIDDLLLAISAINAEWMELPIQFFHQDGVQMKVKDMDIVLSDLPLGYYPLDEIAQNYQVSVKEGHTYAHHLLIEASMQALKEEGYGLYLLPTALLQSEQAPNFTQWMQENAYLQAILLLPKEWFQNEASQKGIFIFQPKTDNTAQKEVLMAEIPSLNDPMAMQKFLQSFKEWAE</sequence>
<dbReference type="Gene3D" id="1.10.150.470">
    <property type="match status" value="1"/>
</dbReference>
<reference evidence="2 3" key="1">
    <citation type="journal article" date="2013" name="Genome Announc.">
        <title>Draft Genome Sequence of Catellicoccus marimammalium, a Novel Species Commonly Found in Gull Feces.</title>
        <authorList>
            <person name="Weigand M.R."/>
            <person name="Ryu H."/>
            <person name="Bozcek L."/>
            <person name="Konstantinidis K.T."/>
            <person name="Santo Domingo J.W."/>
        </authorList>
    </citation>
    <scope>NUCLEOTIDE SEQUENCE [LARGE SCALE GENOMIC DNA]</scope>
    <source>
        <strain evidence="2 3">M35/04/3</strain>
    </source>
</reference>
<keyword evidence="2" id="KW-0489">Methyltransferase</keyword>
<keyword evidence="3" id="KW-1185">Reference proteome</keyword>
<dbReference type="GO" id="GO:0008170">
    <property type="term" value="F:N-methyltransferase activity"/>
    <property type="evidence" value="ECO:0007669"/>
    <property type="project" value="InterPro"/>
</dbReference>
<dbReference type="Gene3D" id="3.40.50.150">
    <property type="entry name" value="Vaccinia Virus protein VP39"/>
    <property type="match status" value="1"/>
</dbReference>
<dbReference type="SUPFAM" id="SSF53335">
    <property type="entry name" value="S-adenosyl-L-methionine-dependent methyltransferases"/>
    <property type="match status" value="1"/>
</dbReference>
<dbReference type="Pfam" id="PF02384">
    <property type="entry name" value="N6_Mtase"/>
    <property type="match status" value="1"/>
</dbReference>
<dbReference type="PANTHER" id="PTHR41313">
    <property type="entry name" value="ADENINE-SPECIFIC METHYLTRANSFERASE"/>
    <property type="match status" value="1"/>
</dbReference>